<feature type="domain" description="SLH" evidence="3">
    <location>
        <begin position="92"/>
        <end position="168"/>
    </location>
</feature>
<comment type="caution">
    <text evidence="4">The sequence shown here is derived from an EMBL/GenBank/DDBJ whole genome shotgun (WGS) entry which is preliminary data.</text>
</comment>
<dbReference type="InterPro" id="IPR001119">
    <property type="entry name" value="SLH_dom"/>
</dbReference>
<name>A0AAW5JIW0_9FIRM</name>
<proteinExistence type="predicted"/>
<feature type="signal peptide" evidence="2">
    <location>
        <begin position="1"/>
        <end position="26"/>
    </location>
</feature>
<evidence type="ECO:0000313" key="4">
    <source>
        <dbReference type="EMBL" id="MCQ4769152.1"/>
    </source>
</evidence>
<dbReference type="Proteomes" id="UP001204562">
    <property type="component" value="Unassembled WGS sequence"/>
</dbReference>
<evidence type="ECO:0000256" key="2">
    <source>
        <dbReference type="SAM" id="SignalP"/>
    </source>
</evidence>
<gene>
    <name evidence="4" type="ORF">NE579_01555</name>
</gene>
<dbReference type="Pfam" id="PF00395">
    <property type="entry name" value="SLH"/>
    <property type="match status" value="2"/>
</dbReference>
<evidence type="ECO:0000313" key="5">
    <source>
        <dbReference type="Proteomes" id="UP001204562"/>
    </source>
</evidence>
<evidence type="ECO:0000256" key="1">
    <source>
        <dbReference type="ARBA" id="ARBA00022737"/>
    </source>
</evidence>
<keyword evidence="1" id="KW-0677">Repeat</keyword>
<keyword evidence="2" id="KW-0732">Signal</keyword>
<protein>
    <submittedName>
        <fullName evidence="4">S-layer homology domain-containing protein</fullName>
    </submittedName>
</protein>
<feature type="domain" description="SLH" evidence="3">
    <location>
        <begin position="28"/>
        <end position="91"/>
    </location>
</feature>
<organism evidence="4 5">
    <name type="scientific">Intestinimonas massiliensis</name>
    <name type="common">ex Afouda et al. 2020</name>
    <dbReference type="NCBI Taxonomy" id="1673721"/>
    <lineage>
        <taxon>Bacteria</taxon>
        <taxon>Bacillati</taxon>
        <taxon>Bacillota</taxon>
        <taxon>Clostridia</taxon>
        <taxon>Eubacteriales</taxon>
        <taxon>Intestinimonas</taxon>
    </lineage>
</organism>
<sequence>MRIKRFLALVLACALTAGLLILPSSAARQPSAFPDITDEATAEAAEILRLLGIVSGTGSGNFEPGRTLTRAEFCKMAVEIMGNGDKVAAQMNRTVFSDVPSTHWARGYVAVATQGSSSGSGESAVSTPGIIRGDATGRFHPDRAITGAEAVTILMRILGYHDADVGVGAVWYDGYFSTARSIELTDGLTLNPTGSITRGQAAILFENLLFTESKGSDDVYLTTLKGSITDEVLILDVDATAPDGSTGAVETGDGKVYQTDRVPFSDDMEGRQAKLVLDQDGHLLALQVSDKGTQRVVGILSTKYDSFTIPGGETVKVKPATTVWQDGEQKSYKDVYLNLKAGTQALLQYSAAGELEYVFLRDAAASEDATQVLKTKPSGTGTPSYQIYKNGVPATAADLRQYDVTTFDKNTNILYVSDLRLTGVYENASPSPDTPATITLLGQEFPVLSMAYEDLRAFDIGDQMTILLSYDGQVAGAVTASAASSTTVGVVQKVEGGKAYVKPLADIRNAAGEKVVLSGQVSYSDSRAKEMIGQVVTVSAGAKGRISLSKVSGSDAAGVFDVAAKKIGSVPLAENVALYERVGNGTPGEIDLEQLTVNKVAASKIVYVHKDYAGKADIVLLDDVTGDQYEYGFLKFTAGAESGDPGDWSYSKQPDTVCVKNSAHPNGSAALVTTEKLKNNAAIGIAASLDTATDGATPKLGAYVLLHSAEVKSSAFDMDSETLTTTDAVFPISRDVQCYNDATDSWFTSTNEDDNFDALNAARAFSSTLTVYYDKSPDEGGKIRLVVAG</sequence>
<accession>A0AAW5JIW0</accession>
<feature type="chain" id="PRO_5043902174" evidence="2">
    <location>
        <begin position="27"/>
        <end position="789"/>
    </location>
</feature>
<dbReference type="AlphaFoldDB" id="A0AAW5JIW0"/>
<evidence type="ECO:0000259" key="3">
    <source>
        <dbReference type="PROSITE" id="PS51272"/>
    </source>
</evidence>
<dbReference type="EMBL" id="JANFYS010000002">
    <property type="protein sequence ID" value="MCQ4769152.1"/>
    <property type="molecule type" value="Genomic_DNA"/>
</dbReference>
<dbReference type="PROSITE" id="PS51272">
    <property type="entry name" value="SLH"/>
    <property type="match status" value="2"/>
</dbReference>
<dbReference type="RefSeq" id="WP_256303003.1">
    <property type="nucleotide sequence ID" value="NZ_JANFYS010000002.1"/>
</dbReference>
<reference evidence="4" key="1">
    <citation type="submission" date="2022-06" db="EMBL/GenBank/DDBJ databases">
        <title>Isolation of gut microbiota from human fecal samples.</title>
        <authorList>
            <person name="Pamer E.G."/>
            <person name="Barat B."/>
            <person name="Waligurski E."/>
            <person name="Medina S."/>
            <person name="Paddock L."/>
            <person name="Mostad J."/>
        </authorList>
    </citation>
    <scope>NUCLEOTIDE SEQUENCE</scope>
    <source>
        <strain evidence="4">DFI.9.91</strain>
    </source>
</reference>